<proteinExistence type="predicted"/>
<keyword evidence="3" id="KW-1185">Reference proteome</keyword>
<reference evidence="2" key="1">
    <citation type="submission" date="2016-11" db="EMBL/GenBank/DDBJ databases">
        <title>The genome sequence of Colletotrichum cuscutae.</title>
        <authorList>
            <person name="Baroncelli R."/>
        </authorList>
    </citation>
    <scope>NUCLEOTIDE SEQUENCE</scope>
    <source>
        <strain evidence="2">IMI 304802</strain>
    </source>
</reference>
<organism evidence="2 3">
    <name type="scientific">Colletotrichum cuscutae</name>
    <dbReference type="NCBI Taxonomy" id="1209917"/>
    <lineage>
        <taxon>Eukaryota</taxon>
        <taxon>Fungi</taxon>
        <taxon>Dikarya</taxon>
        <taxon>Ascomycota</taxon>
        <taxon>Pezizomycotina</taxon>
        <taxon>Sordariomycetes</taxon>
        <taxon>Hypocreomycetidae</taxon>
        <taxon>Glomerellales</taxon>
        <taxon>Glomerellaceae</taxon>
        <taxon>Colletotrichum</taxon>
        <taxon>Colletotrichum acutatum species complex</taxon>
    </lineage>
</organism>
<protein>
    <submittedName>
        <fullName evidence="2">Uncharacterized protein</fullName>
    </submittedName>
</protein>
<evidence type="ECO:0000313" key="3">
    <source>
        <dbReference type="Proteomes" id="UP001239213"/>
    </source>
</evidence>
<sequence>MFLEIEKEKQEKEGHQIPFNALYFCAEEISSIDLVVSSVGSPSPNTSLTTWHEPKSCGQAVEDSRSLQICWLLRHIMNLQLSEDNIRETSRRGTLTSSCDETNDFEPEDEAWKCKVEYFIPRNVMKKPLMFRERERQADPDCLVLSPRHADDKLLNAKSKLPIDIQTKMIHDRAPASEVPGTKNRASCMQSGESSALSIQRRRSSLDDGLGGSLATLTLAFCGFLFPRAKRFALECTAPIIDPQSVGSVTPSWGDGGGSFVSVPWLDQYVEMSLVSLHRLSIYWVRTCTLHLVVAHYKLGEPLDARASRSSPKPYGALDPRLLRS</sequence>
<comment type="caution">
    <text evidence="2">The sequence shown here is derived from an EMBL/GenBank/DDBJ whole genome shotgun (WGS) entry which is preliminary data.</text>
</comment>
<evidence type="ECO:0000313" key="2">
    <source>
        <dbReference type="EMBL" id="KAK1466294.1"/>
    </source>
</evidence>
<feature type="region of interest" description="Disordered" evidence="1">
    <location>
        <begin position="305"/>
        <end position="325"/>
    </location>
</feature>
<evidence type="ECO:0000256" key="1">
    <source>
        <dbReference type="SAM" id="MobiDB-lite"/>
    </source>
</evidence>
<dbReference type="EMBL" id="MPDP01000260">
    <property type="protein sequence ID" value="KAK1466294.1"/>
    <property type="molecule type" value="Genomic_DNA"/>
</dbReference>
<dbReference type="Proteomes" id="UP001239213">
    <property type="component" value="Unassembled WGS sequence"/>
</dbReference>
<name>A0AAI9UWZ3_9PEZI</name>
<accession>A0AAI9UWZ3</accession>
<gene>
    <name evidence="2" type="ORF">CCUS01_01143</name>
</gene>
<dbReference type="AlphaFoldDB" id="A0AAI9UWZ3"/>